<proteinExistence type="predicted"/>
<feature type="chain" id="PRO_5035418881" evidence="1">
    <location>
        <begin position="40"/>
        <end position="71"/>
    </location>
</feature>
<accession>A0A8J9YPY0</accession>
<keyword evidence="1" id="KW-0732">Signal</keyword>
<dbReference type="Proteomes" id="UP000838412">
    <property type="component" value="Chromosome 1"/>
</dbReference>
<evidence type="ECO:0000313" key="2">
    <source>
        <dbReference type="EMBL" id="CAH1228932.1"/>
    </source>
</evidence>
<reference evidence="2" key="1">
    <citation type="submission" date="2022-01" db="EMBL/GenBank/DDBJ databases">
        <authorList>
            <person name="Braso-Vives M."/>
        </authorList>
    </citation>
    <scope>NUCLEOTIDE SEQUENCE</scope>
</reference>
<sequence length="71" mass="7772">MISLVSECQCCDPGNMANKMKRLLVLLLIILKETGPTTACSSSCSSSYNSFPQSKHLISCSYITQNTQHNT</sequence>
<evidence type="ECO:0000313" key="3">
    <source>
        <dbReference type="Proteomes" id="UP000838412"/>
    </source>
</evidence>
<feature type="signal peptide" evidence="1">
    <location>
        <begin position="1"/>
        <end position="39"/>
    </location>
</feature>
<name>A0A8J9YPY0_BRALA</name>
<dbReference type="AlphaFoldDB" id="A0A8J9YPY0"/>
<evidence type="ECO:0000256" key="1">
    <source>
        <dbReference type="SAM" id="SignalP"/>
    </source>
</evidence>
<dbReference type="EMBL" id="OV696686">
    <property type="protein sequence ID" value="CAH1228932.1"/>
    <property type="molecule type" value="Genomic_DNA"/>
</dbReference>
<organism evidence="2 3">
    <name type="scientific">Branchiostoma lanceolatum</name>
    <name type="common">Common lancelet</name>
    <name type="synonym">Amphioxus lanceolatum</name>
    <dbReference type="NCBI Taxonomy" id="7740"/>
    <lineage>
        <taxon>Eukaryota</taxon>
        <taxon>Metazoa</taxon>
        <taxon>Chordata</taxon>
        <taxon>Cephalochordata</taxon>
        <taxon>Leptocardii</taxon>
        <taxon>Amphioxiformes</taxon>
        <taxon>Branchiostomatidae</taxon>
        <taxon>Branchiostoma</taxon>
    </lineage>
</organism>
<keyword evidence="3" id="KW-1185">Reference proteome</keyword>
<gene>
    <name evidence="2" type="primary">Hypp214</name>
    <name evidence="2" type="ORF">BLAG_LOCUS747</name>
</gene>
<protein>
    <submittedName>
        <fullName evidence="2">Hypp214 protein</fullName>
    </submittedName>
</protein>